<sequence>MELPTNLYPSISQRKSCRKYDMRPLGQEVLSEISNAIEGFESLYPGVSLEHRFTSKVKGRFHVDAPHYLIVSGQGAPGEMEAAGFLFEQLVLWLDALDIGSVWLGSSKDAEAAGTDQDLVVIAFGNSPESIHRSIDQFKRKEIEEITNVTDDPCIQAARLAPSGMNTQPWYFEKQDEKVLVYEKKLKAPLSLAYKLSDIDMGIGLSHYFLACKEFGKPFRFARDASLPSKAGYLPFGVIG</sequence>
<comment type="caution">
    <text evidence="2">The sequence shown here is derived from an EMBL/GenBank/DDBJ whole genome shotgun (WGS) entry which is preliminary data.</text>
</comment>
<gene>
    <name evidence="2" type="ORF">AAA083_05190</name>
</gene>
<evidence type="ECO:0000259" key="1">
    <source>
        <dbReference type="Pfam" id="PF14512"/>
    </source>
</evidence>
<feature type="domain" description="Putative nitroreductase TM1586" evidence="1">
    <location>
        <begin position="6"/>
        <end position="211"/>
    </location>
</feature>
<proteinExistence type="predicted"/>
<dbReference type="Gene3D" id="3.40.109.30">
    <property type="entry name" value="putative nitroreductase (tm1586), domain 2"/>
    <property type="match status" value="1"/>
</dbReference>
<dbReference type="InterPro" id="IPR029478">
    <property type="entry name" value="TM1586_NiRdase"/>
</dbReference>
<reference evidence="2 3" key="1">
    <citation type="submission" date="2024-04" db="EMBL/GenBank/DDBJ databases">
        <title>Human intestinal bacterial collection.</title>
        <authorList>
            <person name="Pauvert C."/>
            <person name="Hitch T.C.A."/>
            <person name="Clavel T."/>
        </authorList>
    </citation>
    <scope>NUCLEOTIDE SEQUENCE [LARGE SCALE GENOMIC DNA]</scope>
    <source>
        <strain evidence="2 3">CLA-KB-H42</strain>
    </source>
</reference>
<protein>
    <submittedName>
        <fullName evidence="2">Nitroreductase family protein</fullName>
    </submittedName>
</protein>
<dbReference type="Gene3D" id="3.40.109.10">
    <property type="entry name" value="NADH Oxidase"/>
    <property type="match status" value="1"/>
</dbReference>
<dbReference type="RefSeq" id="WP_102374868.1">
    <property type="nucleotide sequence ID" value="NZ_JBBNOP010000003.1"/>
</dbReference>
<evidence type="ECO:0000313" key="2">
    <source>
        <dbReference type="EMBL" id="MEQ3362367.1"/>
    </source>
</evidence>
<evidence type="ECO:0000313" key="3">
    <source>
        <dbReference type="Proteomes" id="UP001487305"/>
    </source>
</evidence>
<dbReference type="SUPFAM" id="SSF55469">
    <property type="entry name" value="FMN-dependent nitroreductase-like"/>
    <property type="match status" value="1"/>
</dbReference>
<name>A0ABV1JCF6_9ACTN</name>
<keyword evidence="3" id="KW-1185">Reference proteome</keyword>
<dbReference type="InterPro" id="IPR000415">
    <property type="entry name" value="Nitroreductase-like"/>
</dbReference>
<accession>A0ABV1JCF6</accession>
<organism evidence="2 3">
    <name type="scientific">Raoultibacter massiliensis</name>
    <dbReference type="NCBI Taxonomy" id="1852371"/>
    <lineage>
        <taxon>Bacteria</taxon>
        <taxon>Bacillati</taxon>
        <taxon>Actinomycetota</taxon>
        <taxon>Coriobacteriia</taxon>
        <taxon>Eggerthellales</taxon>
        <taxon>Eggerthellaceae</taxon>
        <taxon>Raoultibacter</taxon>
    </lineage>
</organism>
<dbReference type="EMBL" id="JBBNOP010000003">
    <property type="protein sequence ID" value="MEQ3362367.1"/>
    <property type="molecule type" value="Genomic_DNA"/>
</dbReference>
<dbReference type="Proteomes" id="UP001487305">
    <property type="component" value="Unassembled WGS sequence"/>
</dbReference>
<dbReference type="Pfam" id="PF14512">
    <property type="entry name" value="TM1586_NiRdase"/>
    <property type="match status" value="1"/>
</dbReference>